<sequence>MSRFSERRSKASPMDFEYTSEDRRGVPAWSQNSDEAEPPRKRTFSDMNSTGYRPVIPSTQASRQTSPFPAFAQSPSNTPFLFHTPSTSPPPPNLFWKPPVPGSTSRAGSMTPASPPREVADISMEDQQTSPPITRAKSITELVRENSRELEAKEPIEEETSKLPLVASRKVSTNAVSRVYRERHKARSRLAQQRRETVDESDEETEDEQLMARQGGDSITANHHYTFNMPGMPADRSEVPYMLLGYVQFLFNLSLVLVFLYIIIHGIITVQRDVEHRIAEYRTSLAEQIATCAHLYDVNKCFPLSQRVPALARQCADWESCMQKDPSGVGRARVVAETIGEVINSFVEPISWKTLGFGLTSLGFLITLVNVLFSFYRARVAPHHPAPASHLTSAPPPYLGPSTPVASRIAPPFLTPAHHYMTPTGPYAASPVEWSRTWSGTDMPIPGTPTRRKGRSVMDGKLGPDQR</sequence>
<organism evidence="4 5">
    <name type="scientific">Serendipita vermifera MAFF 305830</name>
    <dbReference type="NCBI Taxonomy" id="933852"/>
    <lineage>
        <taxon>Eukaryota</taxon>
        <taxon>Fungi</taxon>
        <taxon>Dikarya</taxon>
        <taxon>Basidiomycota</taxon>
        <taxon>Agaricomycotina</taxon>
        <taxon>Agaricomycetes</taxon>
        <taxon>Sebacinales</taxon>
        <taxon>Serendipitaceae</taxon>
        <taxon>Serendipita</taxon>
    </lineage>
</organism>
<evidence type="ECO:0000313" key="5">
    <source>
        <dbReference type="Proteomes" id="UP000054097"/>
    </source>
</evidence>
<feature type="compositionally biased region" description="Acidic residues" evidence="1">
    <location>
        <begin position="199"/>
        <end position="209"/>
    </location>
</feature>
<dbReference type="PANTHER" id="PTHR28136:SF1">
    <property type="entry name" value="NUCLEUS EXPORT PROTEIN BRL1"/>
    <property type="match status" value="1"/>
</dbReference>
<feature type="compositionally biased region" description="Polar residues" evidence="1">
    <location>
        <begin position="102"/>
        <end position="112"/>
    </location>
</feature>
<dbReference type="STRING" id="933852.A0A0C3BMQ5"/>
<keyword evidence="5" id="KW-1185">Reference proteome</keyword>
<feature type="compositionally biased region" description="Polar residues" evidence="1">
    <location>
        <begin position="45"/>
        <end position="79"/>
    </location>
</feature>
<proteinExistence type="predicted"/>
<evidence type="ECO:0000256" key="2">
    <source>
        <dbReference type="SAM" id="Phobius"/>
    </source>
</evidence>
<gene>
    <name evidence="4" type="ORF">M408DRAFT_326454</name>
</gene>
<dbReference type="Proteomes" id="UP000054097">
    <property type="component" value="Unassembled WGS sequence"/>
</dbReference>
<dbReference type="HOGENOM" id="CLU_040960_1_1_1"/>
<dbReference type="AlphaFoldDB" id="A0A0C3BMQ5"/>
<dbReference type="SMART" id="SM01042">
    <property type="entry name" value="Brr6_like_C_C"/>
    <property type="match status" value="1"/>
</dbReference>
<accession>A0A0C3BMQ5</accession>
<dbReference type="EMBL" id="KN824279">
    <property type="protein sequence ID" value="KIM32706.1"/>
    <property type="molecule type" value="Genomic_DNA"/>
</dbReference>
<feature type="transmembrane region" description="Helical" evidence="2">
    <location>
        <begin position="241"/>
        <end position="264"/>
    </location>
</feature>
<dbReference type="GO" id="GO:0006998">
    <property type="term" value="P:nuclear envelope organization"/>
    <property type="evidence" value="ECO:0007669"/>
    <property type="project" value="InterPro"/>
</dbReference>
<reference evidence="4 5" key="1">
    <citation type="submission" date="2014-04" db="EMBL/GenBank/DDBJ databases">
        <authorList>
            <consortium name="DOE Joint Genome Institute"/>
            <person name="Kuo A."/>
            <person name="Zuccaro A."/>
            <person name="Kohler A."/>
            <person name="Nagy L.G."/>
            <person name="Floudas D."/>
            <person name="Copeland A."/>
            <person name="Barry K.W."/>
            <person name="Cichocki N."/>
            <person name="Veneault-Fourrey C."/>
            <person name="LaButti K."/>
            <person name="Lindquist E.A."/>
            <person name="Lipzen A."/>
            <person name="Lundell T."/>
            <person name="Morin E."/>
            <person name="Murat C."/>
            <person name="Sun H."/>
            <person name="Tunlid A."/>
            <person name="Henrissat B."/>
            <person name="Grigoriev I.V."/>
            <person name="Hibbett D.S."/>
            <person name="Martin F."/>
            <person name="Nordberg H.P."/>
            <person name="Cantor M.N."/>
            <person name="Hua S.X."/>
        </authorList>
    </citation>
    <scope>NUCLEOTIDE SEQUENCE [LARGE SCALE GENOMIC DNA]</scope>
    <source>
        <strain evidence="4 5">MAFF 305830</strain>
    </source>
</reference>
<evidence type="ECO:0000256" key="1">
    <source>
        <dbReference type="SAM" id="MobiDB-lite"/>
    </source>
</evidence>
<feature type="transmembrane region" description="Helical" evidence="2">
    <location>
        <begin position="355"/>
        <end position="376"/>
    </location>
</feature>
<evidence type="ECO:0000259" key="3">
    <source>
        <dbReference type="SMART" id="SM01042"/>
    </source>
</evidence>
<evidence type="ECO:0000313" key="4">
    <source>
        <dbReference type="EMBL" id="KIM32706.1"/>
    </source>
</evidence>
<feature type="compositionally biased region" description="Pro residues" evidence="1">
    <location>
        <begin position="87"/>
        <end position="101"/>
    </location>
</feature>
<dbReference type="OrthoDB" id="5961at2759"/>
<keyword evidence="2" id="KW-0812">Transmembrane</keyword>
<feature type="region of interest" description="Disordered" evidence="1">
    <location>
        <begin position="438"/>
        <end position="467"/>
    </location>
</feature>
<protein>
    <recommendedName>
        <fullName evidence="3">Brl1/Brr6 domain-containing protein</fullName>
    </recommendedName>
</protein>
<feature type="region of interest" description="Disordered" evidence="1">
    <location>
        <begin position="183"/>
        <end position="210"/>
    </location>
</feature>
<dbReference type="GO" id="GO:0031965">
    <property type="term" value="C:nuclear membrane"/>
    <property type="evidence" value="ECO:0007669"/>
    <property type="project" value="InterPro"/>
</dbReference>
<reference evidence="5" key="2">
    <citation type="submission" date="2015-01" db="EMBL/GenBank/DDBJ databases">
        <title>Evolutionary Origins and Diversification of the Mycorrhizal Mutualists.</title>
        <authorList>
            <consortium name="DOE Joint Genome Institute"/>
            <consortium name="Mycorrhizal Genomics Consortium"/>
            <person name="Kohler A."/>
            <person name="Kuo A."/>
            <person name="Nagy L.G."/>
            <person name="Floudas D."/>
            <person name="Copeland A."/>
            <person name="Barry K.W."/>
            <person name="Cichocki N."/>
            <person name="Veneault-Fourrey C."/>
            <person name="LaButti K."/>
            <person name="Lindquist E.A."/>
            <person name="Lipzen A."/>
            <person name="Lundell T."/>
            <person name="Morin E."/>
            <person name="Murat C."/>
            <person name="Riley R."/>
            <person name="Ohm R."/>
            <person name="Sun H."/>
            <person name="Tunlid A."/>
            <person name="Henrissat B."/>
            <person name="Grigoriev I.V."/>
            <person name="Hibbett D.S."/>
            <person name="Martin F."/>
        </authorList>
    </citation>
    <scope>NUCLEOTIDE SEQUENCE [LARGE SCALE GENOMIC DNA]</scope>
    <source>
        <strain evidence="5">MAFF 305830</strain>
    </source>
</reference>
<dbReference type="PANTHER" id="PTHR28136">
    <property type="entry name" value="NUCLEUS EXPORT PROTEIN BRR6"/>
    <property type="match status" value="1"/>
</dbReference>
<keyword evidence="2" id="KW-1133">Transmembrane helix</keyword>
<dbReference type="GO" id="GO:0055088">
    <property type="term" value="P:lipid homeostasis"/>
    <property type="evidence" value="ECO:0007669"/>
    <property type="project" value="InterPro"/>
</dbReference>
<feature type="domain" description="Brl1/Brr6" evidence="3">
    <location>
        <begin position="243"/>
        <end position="377"/>
    </location>
</feature>
<feature type="compositionally biased region" description="Basic and acidic residues" evidence="1">
    <location>
        <begin position="456"/>
        <end position="467"/>
    </location>
</feature>
<dbReference type="InterPro" id="IPR018767">
    <property type="entry name" value="Brl1/Brr6_dom"/>
</dbReference>
<feature type="region of interest" description="Disordered" evidence="1">
    <location>
        <begin position="1"/>
        <end position="117"/>
    </location>
</feature>
<dbReference type="Pfam" id="PF10104">
    <property type="entry name" value="Brr6_like_C_C"/>
    <property type="match status" value="1"/>
</dbReference>
<name>A0A0C3BMQ5_SERVB</name>
<keyword evidence="2" id="KW-0472">Membrane</keyword>
<dbReference type="InterPro" id="IPR040202">
    <property type="entry name" value="Brl1/Brr6"/>
</dbReference>